<feature type="transmembrane region" description="Helical" evidence="2">
    <location>
        <begin position="25"/>
        <end position="45"/>
    </location>
</feature>
<keyword evidence="2" id="KW-0812">Transmembrane</keyword>
<evidence type="ECO:0000313" key="4">
    <source>
        <dbReference type="Proteomes" id="UP000238801"/>
    </source>
</evidence>
<dbReference type="RefSeq" id="WP_106160754.1">
    <property type="nucleotide sequence ID" value="NZ_PVTT01000002.1"/>
</dbReference>
<protein>
    <submittedName>
        <fullName evidence="3">UPF0716 protein FxsA</fullName>
    </submittedName>
</protein>
<name>A0A2T0X2Q3_9RHOB</name>
<organism evidence="3 4">
    <name type="scientific">Hasllibacter halocynthiae</name>
    <dbReference type="NCBI Taxonomy" id="595589"/>
    <lineage>
        <taxon>Bacteria</taxon>
        <taxon>Pseudomonadati</taxon>
        <taxon>Pseudomonadota</taxon>
        <taxon>Alphaproteobacteria</taxon>
        <taxon>Rhodobacterales</taxon>
        <taxon>Roseobacteraceae</taxon>
        <taxon>Hasllibacter</taxon>
    </lineage>
</organism>
<dbReference type="OrthoDB" id="9792788at2"/>
<reference evidence="3 4" key="1">
    <citation type="submission" date="2018-03" db="EMBL/GenBank/DDBJ databases">
        <title>Genomic Encyclopedia of Archaeal and Bacterial Type Strains, Phase II (KMG-II): from individual species to whole genera.</title>
        <authorList>
            <person name="Goeker M."/>
        </authorList>
    </citation>
    <scope>NUCLEOTIDE SEQUENCE [LARGE SCALE GENOMIC DNA]</scope>
    <source>
        <strain evidence="3 4">DSM 29318</strain>
    </source>
</reference>
<accession>A0A2T0X2Q3</accession>
<keyword evidence="2" id="KW-0472">Membrane</keyword>
<evidence type="ECO:0000256" key="2">
    <source>
        <dbReference type="SAM" id="Phobius"/>
    </source>
</evidence>
<dbReference type="InterPro" id="IPR007313">
    <property type="entry name" value="FxsA"/>
</dbReference>
<sequence length="179" mass="18767">MPLFLVFLIVPIVEIGLFIQVGGWIGLWPTLGIVILTAALGAWMVRTQGRQALAGVRGSLSNLEDPTRPLAHGAMIIFSGALLLTPGFFTDAVGFALLVPAVRDFVMRRAGRRMTVGVMGGAGRPAPGGRPRPARRRPAPSGVIEGEWEEADPADPVGPGAAAGPRPDPGTPPSGWTRH</sequence>
<dbReference type="Proteomes" id="UP000238801">
    <property type="component" value="Unassembled WGS sequence"/>
</dbReference>
<dbReference type="GO" id="GO:0016020">
    <property type="term" value="C:membrane"/>
    <property type="evidence" value="ECO:0007669"/>
    <property type="project" value="InterPro"/>
</dbReference>
<dbReference type="NCBIfam" id="NF008528">
    <property type="entry name" value="PRK11463.1-2"/>
    <property type="match status" value="1"/>
</dbReference>
<evidence type="ECO:0000313" key="3">
    <source>
        <dbReference type="EMBL" id="PRY93134.1"/>
    </source>
</evidence>
<gene>
    <name evidence="3" type="ORF">BCF33_2000</name>
</gene>
<dbReference type="Pfam" id="PF04186">
    <property type="entry name" value="FxsA"/>
    <property type="match status" value="1"/>
</dbReference>
<dbReference type="PANTHER" id="PTHR35335:SF1">
    <property type="entry name" value="UPF0716 PROTEIN FXSA"/>
    <property type="match status" value="1"/>
</dbReference>
<dbReference type="EMBL" id="PVTT01000002">
    <property type="protein sequence ID" value="PRY93134.1"/>
    <property type="molecule type" value="Genomic_DNA"/>
</dbReference>
<keyword evidence="4" id="KW-1185">Reference proteome</keyword>
<keyword evidence="2" id="KW-1133">Transmembrane helix</keyword>
<proteinExistence type="predicted"/>
<dbReference type="AlphaFoldDB" id="A0A2T0X2Q3"/>
<feature type="region of interest" description="Disordered" evidence="1">
    <location>
        <begin position="117"/>
        <end position="179"/>
    </location>
</feature>
<comment type="caution">
    <text evidence="3">The sequence shown here is derived from an EMBL/GenBank/DDBJ whole genome shotgun (WGS) entry which is preliminary data.</text>
</comment>
<feature type="compositionally biased region" description="Low complexity" evidence="1">
    <location>
        <begin position="154"/>
        <end position="165"/>
    </location>
</feature>
<dbReference type="PANTHER" id="PTHR35335">
    <property type="entry name" value="UPF0716 PROTEIN FXSA"/>
    <property type="match status" value="1"/>
</dbReference>
<evidence type="ECO:0000256" key="1">
    <source>
        <dbReference type="SAM" id="MobiDB-lite"/>
    </source>
</evidence>